<dbReference type="Proteomes" id="UP000243719">
    <property type="component" value="Unassembled WGS sequence"/>
</dbReference>
<gene>
    <name evidence="1" type="ORF">SAMN05216551_102511</name>
</gene>
<reference evidence="2" key="1">
    <citation type="submission" date="2016-09" db="EMBL/GenBank/DDBJ databases">
        <authorList>
            <person name="Varghese N."/>
            <person name="Submissions S."/>
        </authorList>
    </citation>
    <scope>NUCLEOTIDE SEQUENCE [LARGE SCALE GENOMIC DNA]</scope>
    <source>
        <strain evidence="2">JS23</strain>
    </source>
</reference>
<proteinExistence type="predicted"/>
<name>A0A1H2PML6_9BURK</name>
<organism evidence="1 2">
    <name type="scientific">Chitinasiproducens palmae</name>
    <dbReference type="NCBI Taxonomy" id="1770053"/>
    <lineage>
        <taxon>Bacteria</taxon>
        <taxon>Pseudomonadati</taxon>
        <taxon>Pseudomonadota</taxon>
        <taxon>Betaproteobacteria</taxon>
        <taxon>Burkholderiales</taxon>
        <taxon>Burkholderiaceae</taxon>
        <taxon>Chitinasiproducens</taxon>
    </lineage>
</organism>
<dbReference type="EMBL" id="FNLO01000002">
    <property type="protein sequence ID" value="SDV47357.1"/>
    <property type="molecule type" value="Genomic_DNA"/>
</dbReference>
<dbReference type="AlphaFoldDB" id="A0A1H2PML6"/>
<protein>
    <submittedName>
        <fullName evidence="1">Uncharacterized protein</fullName>
    </submittedName>
</protein>
<keyword evidence="2" id="KW-1185">Reference proteome</keyword>
<evidence type="ECO:0000313" key="2">
    <source>
        <dbReference type="Proteomes" id="UP000243719"/>
    </source>
</evidence>
<sequence>MNLLKSAIDDLFDPKSTVADATDRHFAADFRQRVNGLWIDRAAFVVAVERLRVTVASATVTALDEFVDGARYAARHVIDLRQPNGERLRQEVYVFGERGADGRFTRPGGKHAFPGCRHPVEPLTERGPRRFSAGSAVCRHVSPSIRRLSDLRFAVALPVPRALAANASCPAVTSPPPGRRVPPLRAQFRAAMRDPITPSAARGAVAAAQPPVK</sequence>
<evidence type="ECO:0000313" key="1">
    <source>
        <dbReference type="EMBL" id="SDV47357.1"/>
    </source>
</evidence>
<dbReference type="STRING" id="1770053.SAMN05216551_102511"/>
<accession>A0A1H2PML6</accession>